<dbReference type="HOGENOM" id="CLU_1578216_0_0_1"/>
<keyword evidence="2" id="KW-1185">Reference proteome</keyword>
<dbReference type="RefSeq" id="XP_013345578.1">
    <property type="nucleotide sequence ID" value="XM_013490124.1"/>
</dbReference>
<accession>A0A074ZE30</accession>
<dbReference type="AlphaFoldDB" id="A0A074ZE30"/>
<dbReference type="GeneID" id="25369552"/>
<dbReference type="EMBL" id="KL584755">
    <property type="protein sequence ID" value="KEQ96916.1"/>
    <property type="molecule type" value="Genomic_DNA"/>
</dbReference>
<proteinExistence type="predicted"/>
<organism evidence="1 2">
    <name type="scientific">Aureobasidium subglaciale (strain EXF-2481)</name>
    <name type="common">Aureobasidium pullulans var. subglaciale</name>
    <dbReference type="NCBI Taxonomy" id="1043005"/>
    <lineage>
        <taxon>Eukaryota</taxon>
        <taxon>Fungi</taxon>
        <taxon>Dikarya</taxon>
        <taxon>Ascomycota</taxon>
        <taxon>Pezizomycotina</taxon>
        <taxon>Dothideomycetes</taxon>
        <taxon>Dothideomycetidae</taxon>
        <taxon>Dothideales</taxon>
        <taxon>Saccotheciaceae</taxon>
        <taxon>Aureobasidium</taxon>
    </lineage>
</organism>
<protein>
    <submittedName>
        <fullName evidence="1">Uncharacterized protein</fullName>
    </submittedName>
</protein>
<evidence type="ECO:0000313" key="2">
    <source>
        <dbReference type="Proteomes" id="UP000030641"/>
    </source>
</evidence>
<gene>
    <name evidence="1" type="ORF">AUEXF2481DRAFT_620695</name>
</gene>
<evidence type="ECO:0000313" key="1">
    <source>
        <dbReference type="EMBL" id="KEQ96916.1"/>
    </source>
</evidence>
<dbReference type="Proteomes" id="UP000030641">
    <property type="component" value="Unassembled WGS sequence"/>
</dbReference>
<sequence>MAGVALSLSAFAFWSVPEKARQSSSLNHASSSTLSPYLPPSRPCDFLSSSPLAVLVLLGLAQSSTDSTNRPLARPYFAVDLDPRLVIGQQIAFSRFRVPLPLPRNLSLRRLHSGYHQVGGRSPYSVPQPPSSGPKDLGLWRRQEAAITGPRQPYHIVYCYNNQLTHSLP</sequence>
<name>A0A074ZE30_AURSE</name>
<dbReference type="OrthoDB" id="10616062at2759"/>
<dbReference type="InParanoid" id="A0A074ZE30"/>
<reference evidence="1 2" key="1">
    <citation type="journal article" date="2014" name="BMC Genomics">
        <title>Genome sequencing of four Aureobasidium pullulans varieties: biotechnological potential, stress tolerance, and description of new species.</title>
        <authorList>
            <person name="Gostin Ar C."/>
            <person name="Ohm R.A."/>
            <person name="Kogej T."/>
            <person name="Sonjak S."/>
            <person name="Turk M."/>
            <person name="Zajc J."/>
            <person name="Zalar P."/>
            <person name="Grube M."/>
            <person name="Sun H."/>
            <person name="Han J."/>
            <person name="Sharma A."/>
            <person name="Chiniquy J."/>
            <person name="Ngan C.Y."/>
            <person name="Lipzen A."/>
            <person name="Barry K."/>
            <person name="Grigoriev I.V."/>
            <person name="Gunde-Cimerman N."/>
        </authorList>
    </citation>
    <scope>NUCLEOTIDE SEQUENCE [LARGE SCALE GENOMIC DNA]</scope>
    <source>
        <strain evidence="1 2">EXF-2481</strain>
    </source>
</reference>